<dbReference type="AlphaFoldDB" id="A0A7S2TYY1"/>
<evidence type="ECO:0000256" key="3">
    <source>
        <dbReference type="ARBA" id="ARBA00029631"/>
    </source>
</evidence>
<evidence type="ECO:0000256" key="1">
    <source>
        <dbReference type="ARBA" id="ARBA00009224"/>
    </source>
</evidence>
<dbReference type="EMBL" id="HBHP01026089">
    <property type="protein sequence ID" value="CAD9772226.1"/>
    <property type="molecule type" value="Transcribed_RNA"/>
</dbReference>
<sequence>MSALWAPKGQILRRLSWSICEKIYRGRSLLAVMVLGLVAALTLRNKDPDLPSLNTGRNGGIRTHRMSLGRRIGCGLVGSTARSSQIVPTTSASPAALSVRRAEEFLRRFPEVADIWRANGASRRRSSSRTAVGATVHDEEEIETDLFRETPVRYLGYANEVGEAFRAFVGASGVFASYAVASGYVLSDAIYQSYRISKSEEANAMSPGGKSMRVFVAGAESLVWQSLASVVIPGFTINRMVALAHFGLDHLYKTDAWAHIAPGTTSTVDHWMPTLFGLTVIPLIVRPIDSTVEAAFAKHLRPPLRKFVDNYEKAQQAQDGVH</sequence>
<dbReference type="PANTHER" id="PTHR11001:SF2">
    <property type="entry name" value="MITOCHONDRIAL FISSION PROCESS PROTEIN 1"/>
    <property type="match status" value="1"/>
</dbReference>
<evidence type="ECO:0000313" key="4">
    <source>
        <dbReference type="EMBL" id="CAD9772226.1"/>
    </source>
</evidence>
<reference evidence="4" key="1">
    <citation type="submission" date="2021-01" db="EMBL/GenBank/DDBJ databases">
        <authorList>
            <person name="Corre E."/>
            <person name="Pelletier E."/>
            <person name="Niang G."/>
            <person name="Scheremetjew M."/>
            <person name="Finn R."/>
            <person name="Kale V."/>
            <person name="Holt S."/>
            <person name="Cochrane G."/>
            <person name="Meng A."/>
            <person name="Brown T."/>
            <person name="Cohen L."/>
        </authorList>
    </citation>
    <scope>NUCLEOTIDE SEQUENCE</scope>
    <source>
        <strain evidence="4">CCMP622</strain>
    </source>
</reference>
<dbReference type="PANTHER" id="PTHR11001">
    <property type="entry name" value="MITOCHONDRIAL FISSION PROCESS PROTEIN 1"/>
    <property type="match status" value="1"/>
</dbReference>
<proteinExistence type="inferred from homology"/>
<organism evidence="4">
    <name type="scientific">Lotharella oceanica</name>
    <dbReference type="NCBI Taxonomy" id="641309"/>
    <lineage>
        <taxon>Eukaryota</taxon>
        <taxon>Sar</taxon>
        <taxon>Rhizaria</taxon>
        <taxon>Cercozoa</taxon>
        <taxon>Chlorarachniophyceae</taxon>
        <taxon>Lotharella</taxon>
    </lineage>
</organism>
<dbReference type="Pfam" id="PF10558">
    <property type="entry name" value="MTP18"/>
    <property type="match status" value="1"/>
</dbReference>
<evidence type="ECO:0000256" key="2">
    <source>
        <dbReference type="ARBA" id="ARBA00017835"/>
    </source>
</evidence>
<protein>
    <recommendedName>
        <fullName evidence="2">Mitochondrial fission process protein 1</fullName>
    </recommendedName>
    <alternativeName>
        <fullName evidence="3">Mitochondrial 18 kDa protein</fullName>
    </alternativeName>
</protein>
<dbReference type="GO" id="GO:0005739">
    <property type="term" value="C:mitochondrion"/>
    <property type="evidence" value="ECO:0007669"/>
    <property type="project" value="TreeGrafter"/>
</dbReference>
<gene>
    <name evidence="4" type="ORF">LSP00402_LOCUS16216</name>
</gene>
<dbReference type="GO" id="GO:0000266">
    <property type="term" value="P:mitochondrial fission"/>
    <property type="evidence" value="ECO:0007669"/>
    <property type="project" value="TreeGrafter"/>
</dbReference>
<accession>A0A7S2TYY1</accession>
<comment type="similarity">
    <text evidence="1">Belongs to the MTFP1 family.</text>
</comment>
<name>A0A7S2TYY1_9EUKA</name>
<dbReference type="InterPro" id="IPR019560">
    <property type="entry name" value="Mitochondrial_18_kDa_protein"/>
</dbReference>